<dbReference type="Gene3D" id="3.40.50.1820">
    <property type="entry name" value="alpha/beta hydrolase"/>
    <property type="match status" value="1"/>
</dbReference>
<evidence type="ECO:0000256" key="1">
    <source>
        <dbReference type="SAM" id="Phobius"/>
    </source>
</evidence>
<dbReference type="EMBL" id="FNBP01000008">
    <property type="protein sequence ID" value="SDG52514.1"/>
    <property type="molecule type" value="Genomic_DNA"/>
</dbReference>
<dbReference type="InterPro" id="IPR050228">
    <property type="entry name" value="Carboxylesterase_BioH"/>
</dbReference>
<proteinExistence type="predicted"/>
<accession>A0A1G7UYG7</accession>
<dbReference type="PANTHER" id="PTHR43194:SF2">
    <property type="entry name" value="PEROXISOMAL MEMBRANE PROTEIN LPX1"/>
    <property type="match status" value="1"/>
</dbReference>
<dbReference type="PANTHER" id="PTHR43194">
    <property type="entry name" value="HYDROLASE ALPHA/BETA FOLD FAMILY"/>
    <property type="match status" value="1"/>
</dbReference>
<keyword evidence="1" id="KW-0812">Transmembrane</keyword>
<dbReference type="STRING" id="218672.SAMN04489759_108155"/>
<evidence type="ECO:0000259" key="2">
    <source>
        <dbReference type="Pfam" id="PF12146"/>
    </source>
</evidence>
<dbReference type="OrthoDB" id="9808398at2"/>
<dbReference type="AlphaFoldDB" id="A0A1G7UYG7"/>
<keyword evidence="3" id="KW-0645">Protease</keyword>
<dbReference type="Pfam" id="PF12146">
    <property type="entry name" value="Hydrolase_4"/>
    <property type="match status" value="1"/>
</dbReference>
<reference evidence="4" key="1">
    <citation type="submission" date="2016-10" db="EMBL/GenBank/DDBJ databases">
        <authorList>
            <person name="Varghese N."/>
            <person name="Submissions S."/>
        </authorList>
    </citation>
    <scope>NUCLEOTIDE SEQUENCE [LARGE SCALE GENOMIC DNA]</scope>
    <source>
        <strain evidence="4">DSM 16477</strain>
    </source>
</reference>
<feature type="domain" description="Serine aminopeptidase S33" evidence="2">
    <location>
        <begin position="89"/>
        <end position="220"/>
    </location>
</feature>
<dbReference type="GO" id="GO:0004177">
    <property type="term" value="F:aminopeptidase activity"/>
    <property type="evidence" value="ECO:0007669"/>
    <property type="project" value="UniProtKB-KW"/>
</dbReference>
<keyword evidence="4" id="KW-1185">Reference proteome</keyword>
<dbReference type="InterPro" id="IPR022742">
    <property type="entry name" value="Hydrolase_4"/>
</dbReference>
<keyword evidence="1" id="KW-0472">Membrane</keyword>
<name>A0A1G7UYG7_9RHOB</name>
<gene>
    <name evidence="3" type="ORF">SAMN04489759_108155</name>
</gene>
<feature type="transmembrane region" description="Helical" evidence="1">
    <location>
        <begin position="12"/>
        <end position="32"/>
    </location>
</feature>
<dbReference type="SUPFAM" id="SSF53474">
    <property type="entry name" value="alpha/beta-Hydrolases"/>
    <property type="match status" value="1"/>
</dbReference>
<keyword evidence="3" id="KW-0031">Aminopeptidase</keyword>
<keyword evidence="1" id="KW-1133">Transmembrane helix</keyword>
<dbReference type="InterPro" id="IPR029058">
    <property type="entry name" value="AB_hydrolase_fold"/>
</dbReference>
<keyword evidence="3" id="KW-0378">Hydrolase</keyword>
<protein>
    <submittedName>
        <fullName evidence="3">Serine aminopeptidase, S33</fullName>
    </submittedName>
</protein>
<evidence type="ECO:0000313" key="3">
    <source>
        <dbReference type="EMBL" id="SDG52514.1"/>
    </source>
</evidence>
<evidence type="ECO:0000313" key="4">
    <source>
        <dbReference type="Proteomes" id="UP000199399"/>
    </source>
</evidence>
<organism evidence="3 4">
    <name type="scientific">Sulfitobacter delicatus</name>
    <dbReference type="NCBI Taxonomy" id="218672"/>
    <lineage>
        <taxon>Bacteria</taxon>
        <taxon>Pseudomonadati</taxon>
        <taxon>Pseudomonadota</taxon>
        <taxon>Alphaproteobacteria</taxon>
        <taxon>Rhodobacterales</taxon>
        <taxon>Roseobacteraceae</taxon>
        <taxon>Sulfitobacter</taxon>
    </lineage>
</organism>
<dbReference type="Proteomes" id="UP000199399">
    <property type="component" value="Unassembled WGS sequence"/>
</dbReference>
<sequence>MGPDVHRMLKKIVVFATLSVSAYLMIAVGLILSQWPTPIAPGETLEFTSLTDQGDQQNTTSELIAYRARDGADLSLRHFPTAAPTAPLAVILHGSGWHGAAYIPVADYLSRHCGSEVLLPDLRGHGVAPAIRGDVGYIGAFEDDLADLIAAYRRPEQPVYMIGHSSGGGLVVRFAGGDHGSVISKAVLLSPFLKYDAPTMRDDAGGWSHVLVRRMIGLTMLNKIGLEMLNGLTVIQFRFPRKVLDGPQGATATTGYSYRLNASFAPRDDYLADIAELPRFLLLAVPMMKPSTLHCSSR</sequence>